<evidence type="ECO:0000313" key="3">
    <source>
        <dbReference type="Proteomes" id="UP000799750"/>
    </source>
</evidence>
<evidence type="ECO:0000313" key="2">
    <source>
        <dbReference type="EMBL" id="KAF2499556.1"/>
    </source>
</evidence>
<feature type="region of interest" description="Disordered" evidence="1">
    <location>
        <begin position="89"/>
        <end position="118"/>
    </location>
</feature>
<dbReference type="EMBL" id="MU004184">
    <property type="protein sequence ID" value="KAF2499556.1"/>
    <property type="molecule type" value="Genomic_DNA"/>
</dbReference>
<organism evidence="2 3">
    <name type="scientific">Lophium mytilinum</name>
    <dbReference type="NCBI Taxonomy" id="390894"/>
    <lineage>
        <taxon>Eukaryota</taxon>
        <taxon>Fungi</taxon>
        <taxon>Dikarya</taxon>
        <taxon>Ascomycota</taxon>
        <taxon>Pezizomycotina</taxon>
        <taxon>Dothideomycetes</taxon>
        <taxon>Pleosporomycetidae</taxon>
        <taxon>Mytilinidiales</taxon>
        <taxon>Mytilinidiaceae</taxon>
        <taxon>Lophium</taxon>
    </lineage>
</organism>
<proteinExistence type="predicted"/>
<evidence type="ECO:0000256" key="1">
    <source>
        <dbReference type="SAM" id="MobiDB-lite"/>
    </source>
</evidence>
<protein>
    <submittedName>
        <fullName evidence="2">Uncharacterized protein</fullName>
    </submittedName>
</protein>
<dbReference type="AlphaFoldDB" id="A0A6A6R503"/>
<name>A0A6A6R503_9PEZI</name>
<keyword evidence="3" id="KW-1185">Reference proteome</keyword>
<sequence>MLASVRPSRGLASSTPTALWHCNHTTQLERGRRLLHDSGRLFACNPVRGLHGWHVAVLQASGECRAQLQGQHPSPGDLELKETTASRTAAGNLAGGGEKPRSTCPKPEGSRTKGRRSGRVTKSFGLSLIARSHWRAAPWMSGGRLDYMKGSVSCNLDGRREIEGCCGWPSCSSSKGSTMADGACLMKS</sequence>
<accession>A0A6A6R503</accession>
<reference evidence="2" key="1">
    <citation type="journal article" date="2020" name="Stud. Mycol.">
        <title>101 Dothideomycetes genomes: a test case for predicting lifestyles and emergence of pathogens.</title>
        <authorList>
            <person name="Haridas S."/>
            <person name="Albert R."/>
            <person name="Binder M."/>
            <person name="Bloem J."/>
            <person name="Labutti K."/>
            <person name="Salamov A."/>
            <person name="Andreopoulos B."/>
            <person name="Baker S."/>
            <person name="Barry K."/>
            <person name="Bills G."/>
            <person name="Bluhm B."/>
            <person name="Cannon C."/>
            <person name="Castanera R."/>
            <person name="Culley D."/>
            <person name="Daum C."/>
            <person name="Ezra D."/>
            <person name="Gonzalez J."/>
            <person name="Henrissat B."/>
            <person name="Kuo A."/>
            <person name="Liang C."/>
            <person name="Lipzen A."/>
            <person name="Lutzoni F."/>
            <person name="Magnuson J."/>
            <person name="Mondo S."/>
            <person name="Nolan M."/>
            <person name="Ohm R."/>
            <person name="Pangilinan J."/>
            <person name="Park H.-J."/>
            <person name="Ramirez L."/>
            <person name="Alfaro M."/>
            <person name="Sun H."/>
            <person name="Tritt A."/>
            <person name="Yoshinaga Y."/>
            <person name="Zwiers L.-H."/>
            <person name="Turgeon B."/>
            <person name="Goodwin S."/>
            <person name="Spatafora J."/>
            <person name="Crous P."/>
            <person name="Grigoriev I."/>
        </authorList>
    </citation>
    <scope>NUCLEOTIDE SEQUENCE</scope>
    <source>
        <strain evidence="2">CBS 269.34</strain>
    </source>
</reference>
<gene>
    <name evidence="2" type="ORF">BU16DRAFT_275724</name>
</gene>
<dbReference type="Proteomes" id="UP000799750">
    <property type="component" value="Unassembled WGS sequence"/>
</dbReference>